<protein>
    <recommendedName>
        <fullName evidence="5">DUF5050 domain-containing protein</fullName>
    </recommendedName>
</protein>
<sequence>MRKKWMTLLLAGLIICSLSACKNSSSDQDTTPNNGYSSTGEQDHQNTQVSDESNSISGLTSLIHRTGLFERYCSTDDGFYYLTEKDSELADGSYAPHLMYMDYATCQEVYLCSDSSCQHNTEDCTSVLAGASLDGRIFTWDGSLYFLDRAPDTSGSTIINILGDSKTTNVQAEQAKLYRMKLDGSERERIYSFESDAIVEDVALGGRDGLYFVTKKLGASESGSGTYTTTSDRQLICLNPETGKAKSVCSLDFADGLNWEIIGSAGEKVLLKAYQYPDGMTEEEAAALDENSYLDLLKNSQVVYAALELSTGEKTQVYAQAAGGNSSAEVVLNGCLYASNEASQDIVKIDLVTGEKSTLCSLENNYLYGTLGNYLCCTSHDLTADYGYYLVNAKTGEITHCSLTNQALGWRLDLMSMTKDRALVVYDYEYTALGDDSYDITRYQYGLISMDDLLNNVPDYTPIQMVGEGI</sequence>
<dbReference type="AlphaFoldDB" id="A0A9D2IG99"/>
<name>A0A9D2IG99_9FIRM</name>
<evidence type="ECO:0000313" key="3">
    <source>
        <dbReference type="EMBL" id="HIZ07481.1"/>
    </source>
</evidence>
<dbReference type="Proteomes" id="UP000824024">
    <property type="component" value="Unassembled WGS sequence"/>
</dbReference>
<feature type="region of interest" description="Disordered" evidence="1">
    <location>
        <begin position="27"/>
        <end position="53"/>
    </location>
</feature>
<organism evidence="3 4">
    <name type="scientific">Candidatus Eubacterium avistercoris</name>
    <dbReference type="NCBI Taxonomy" id="2838567"/>
    <lineage>
        <taxon>Bacteria</taxon>
        <taxon>Bacillati</taxon>
        <taxon>Bacillota</taxon>
        <taxon>Clostridia</taxon>
        <taxon>Eubacteriales</taxon>
        <taxon>Eubacteriaceae</taxon>
        <taxon>Eubacterium</taxon>
    </lineage>
</organism>
<feature type="chain" id="PRO_5038876702" description="DUF5050 domain-containing protein" evidence="2">
    <location>
        <begin position="23"/>
        <end position="470"/>
    </location>
</feature>
<dbReference type="SUPFAM" id="SSF63829">
    <property type="entry name" value="Calcium-dependent phosphotriesterase"/>
    <property type="match status" value="1"/>
</dbReference>
<dbReference type="EMBL" id="DXCH01000169">
    <property type="protein sequence ID" value="HIZ07481.1"/>
    <property type="molecule type" value="Genomic_DNA"/>
</dbReference>
<feature type="signal peptide" evidence="2">
    <location>
        <begin position="1"/>
        <end position="22"/>
    </location>
</feature>
<evidence type="ECO:0000313" key="4">
    <source>
        <dbReference type="Proteomes" id="UP000824024"/>
    </source>
</evidence>
<accession>A0A9D2IG99</accession>
<keyword evidence="2" id="KW-0732">Signal</keyword>
<evidence type="ECO:0000256" key="1">
    <source>
        <dbReference type="SAM" id="MobiDB-lite"/>
    </source>
</evidence>
<comment type="caution">
    <text evidence="3">The sequence shown here is derived from an EMBL/GenBank/DDBJ whole genome shotgun (WGS) entry which is preliminary data.</text>
</comment>
<evidence type="ECO:0000256" key="2">
    <source>
        <dbReference type="SAM" id="SignalP"/>
    </source>
</evidence>
<proteinExistence type="predicted"/>
<dbReference type="PROSITE" id="PS51257">
    <property type="entry name" value="PROKAR_LIPOPROTEIN"/>
    <property type="match status" value="1"/>
</dbReference>
<evidence type="ECO:0008006" key="5">
    <source>
        <dbReference type="Google" id="ProtNLM"/>
    </source>
</evidence>
<reference evidence="3" key="2">
    <citation type="submission" date="2021-04" db="EMBL/GenBank/DDBJ databases">
        <authorList>
            <person name="Gilroy R."/>
        </authorList>
    </citation>
    <scope>NUCLEOTIDE SEQUENCE</scope>
    <source>
        <strain evidence="3">CHK192-9172</strain>
    </source>
</reference>
<gene>
    <name evidence="3" type="ORF">IAA08_06055</name>
</gene>
<reference evidence="3" key="1">
    <citation type="journal article" date="2021" name="PeerJ">
        <title>Extensive microbial diversity within the chicken gut microbiome revealed by metagenomics and culture.</title>
        <authorList>
            <person name="Gilroy R."/>
            <person name="Ravi A."/>
            <person name="Getino M."/>
            <person name="Pursley I."/>
            <person name="Horton D.L."/>
            <person name="Alikhan N.F."/>
            <person name="Baker D."/>
            <person name="Gharbi K."/>
            <person name="Hall N."/>
            <person name="Watson M."/>
            <person name="Adriaenssens E.M."/>
            <person name="Foster-Nyarko E."/>
            <person name="Jarju S."/>
            <person name="Secka A."/>
            <person name="Antonio M."/>
            <person name="Oren A."/>
            <person name="Chaudhuri R.R."/>
            <person name="La Ragione R."/>
            <person name="Hildebrand F."/>
            <person name="Pallen M.J."/>
        </authorList>
    </citation>
    <scope>NUCLEOTIDE SEQUENCE</scope>
    <source>
        <strain evidence="3">CHK192-9172</strain>
    </source>
</reference>